<evidence type="ECO:0000313" key="3">
    <source>
        <dbReference type="Proteomes" id="UP000593567"/>
    </source>
</evidence>
<dbReference type="Proteomes" id="UP000593567">
    <property type="component" value="Unassembled WGS sequence"/>
</dbReference>
<feature type="region of interest" description="Disordered" evidence="1">
    <location>
        <begin position="251"/>
        <end position="318"/>
    </location>
</feature>
<gene>
    <name evidence="2" type="ORF">EB796_019584</name>
</gene>
<name>A0A7J7J849_BUGNE</name>
<dbReference type="EMBL" id="VXIV02002901">
    <property type="protein sequence ID" value="KAF6022117.1"/>
    <property type="molecule type" value="Genomic_DNA"/>
</dbReference>
<proteinExistence type="predicted"/>
<keyword evidence="3" id="KW-1185">Reference proteome</keyword>
<evidence type="ECO:0000256" key="1">
    <source>
        <dbReference type="SAM" id="MobiDB-lite"/>
    </source>
</evidence>
<protein>
    <submittedName>
        <fullName evidence="2">Uncharacterized protein</fullName>
    </submittedName>
</protein>
<sequence length="395" mass="43916">MLKWAKTSQRRVSDCSDAQLETCSNLSSSDSSSESGIILPIRYHDKRVSRPKSLALSSTDVLDIDHEQSTFVSRRPQRTGSTPLYSSCSRANRHSMIVISKEAPDHSRLRHLTADGIPTHNNNNILKISTNPQEGNDSVLKISTTDGEKPKSRNSFWKNFRAKAQGKKTDKKLAKAHSISNLPAINKSESIRSNRSDLDTEILTDLTPTQPTTSDIESSSVILRKAQRPLAEATSPTRNNVTRRRSFKLLRKQNENKKPKAFSKNTCEPLSITPNFDGEFLPTESPDSGISSIRHPSNTDSDYEGRNSPVSPITPIDLGSNNPNLVDLKQQFTDAVLQYLNERLEKKGYNSVVDRTSSSSSIMSDDGAPDIFCYDTDTVARRPAHRPKPTVELSH</sequence>
<accession>A0A7J7J849</accession>
<organism evidence="2 3">
    <name type="scientific">Bugula neritina</name>
    <name type="common">Brown bryozoan</name>
    <name type="synonym">Sertularia neritina</name>
    <dbReference type="NCBI Taxonomy" id="10212"/>
    <lineage>
        <taxon>Eukaryota</taxon>
        <taxon>Metazoa</taxon>
        <taxon>Spiralia</taxon>
        <taxon>Lophotrochozoa</taxon>
        <taxon>Bryozoa</taxon>
        <taxon>Gymnolaemata</taxon>
        <taxon>Cheilostomatida</taxon>
        <taxon>Flustrina</taxon>
        <taxon>Buguloidea</taxon>
        <taxon>Bugulidae</taxon>
        <taxon>Bugula</taxon>
    </lineage>
</organism>
<dbReference type="AlphaFoldDB" id="A0A7J7J849"/>
<evidence type="ECO:0000313" key="2">
    <source>
        <dbReference type="EMBL" id="KAF6022117.1"/>
    </source>
</evidence>
<feature type="compositionally biased region" description="Polar residues" evidence="1">
    <location>
        <begin position="285"/>
        <end position="300"/>
    </location>
</feature>
<feature type="compositionally biased region" description="Polar residues" evidence="1">
    <location>
        <begin position="263"/>
        <end position="274"/>
    </location>
</feature>
<reference evidence="2" key="1">
    <citation type="submission" date="2020-06" db="EMBL/GenBank/DDBJ databases">
        <title>Draft genome of Bugula neritina, a colonial animal packing powerful symbionts and potential medicines.</title>
        <authorList>
            <person name="Rayko M."/>
        </authorList>
    </citation>
    <scope>NUCLEOTIDE SEQUENCE [LARGE SCALE GENOMIC DNA]</scope>
    <source>
        <strain evidence="2">Kwan_BN1</strain>
    </source>
</reference>
<comment type="caution">
    <text evidence="2">The sequence shown here is derived from an EMBL/GenBank/DDBJ whole genome shotgun (WGS) entry which is preliminary data.</text>
</comment>